<comment type="caution">
    <text evidence="3">The sequence shown here is derived from an EMBL/GenBank/DDBJ whole genome shotgun (WGS) entry which is preliminary data.</text>
</comment>
<dbReference type="RefSeq" id="WP_134526700.1">
    <property type="nucleotide sequence ID" value="NZ_SOHN01000003.1"/>
</dbReference>
<feature type="signal peptide" evidence="2">
    <location>
        <begin position="1"/>
        <end position="30"/>
    </location>
</feature>
<sequence>MTLNNFLGSLARRWLLLLAALALTATLSFAAYSAAPPSYERAASILLMPGTQTIPAGGNPYLYLGGLGQASEVLAAAMNSNSVRQDILLGHPGAEISVARDPASSGPLLAVSVSGPSDAAVTAVLDRALTAISETLTALQNQADVPATAQIDALQLTGEPTSVLVLKDQFRVVALVAVGGVALSLLGLGFIDGLLLSRQRGLRASSRE</sequence>
<keyword evidence="2" id="KW-0732">Signal</keyword>
<feature type="chain" id="PRO_5020330283" description="Polysaccharide chain length determinant N-terminal domain-containing protein" evidence="2">
    <location>
        <begin position="31"/>
        <end position="208"/>
    </location>
</feature>
<evidence type="ECO:0000256" key="1">
    <source>
        <dbReference type="SAM" id="Phobius"/>
    </source>
</evidence>
<keyword evidence="4" id="KW-1185">Reference proteome</keyword>
<gene>
    <name evidence="3" type="ORF">E3T51_01785</name>
</gene>
<evidence type="ECO:0008006" key="5">
    <source>
        <dbReference type="Google" id="ProtNLM"/>
    </source>
</evidence>
<feature type="transmembrane region" description="Helical" evidence="1">
    <location>
        <begin position="172"/>
        <end position="197"/>
    </location>
</feature>
<proteinExistence type="predicted"/>
<protein>
    <recommendedName>
        <fullName evidence="5">Polysaccharide chain length determinant N-terminal domain-containing protein</fullName>
    </recommendedName>
</protein>
<evidence type="ECO:0000256" key="2">
    <source>
        <dbReference type="SAM" id="SignalP"/>
    </source>
</evidence>
<accession>A0A4R9BV71</accession>
<keyword evidence="1" id="KW-1133">Transmembrane helix</keyword>
<reference evidence="3 4" key="1">
    <citation type="submission" date="2019-03" db="EMBL/GenBank/DDBJ databases">
        <title>Genomics of glacier-inhabiting Cryobacterium strains.</title>
        <authorList>
            <person name="Liu Q."/>
            <person name="Xin Y.-H."/>
        </authorList>
    </citation>
    <scope>NUCLEOTIDE SEQUENCE [LARGE SCALE GENOMIC DNA]</scope>
    <source>
        <strain evidence="3 4">Sr54</strain>
    </source>
</reference>
<keyword evidence="1" id="KW-0472">Membrane</keyword>
<evidence type="ECO:0000313" key="4">
    <source>
        <dbReference type="Proteomes" id="UP000297626"/>
    </source>
</evidence>
<keyword evidence="1" id="KW-0812">Transmembrane</keyword>
<dbReference type="AlphaFoldDB" id="A0A4R9BV71"/>
<name>A0A4R9BV71_9MICO</name>
<evidence type="ECO:0000313" key="3">
    <source>
        <dbReference type="EMBL" id="TFD91458.1"/>
    </source>
</evidence>
<organism evidence="3 4">
    <name type="scientific">Cryobacterium serini</name>
    <dbReference type="NCBI Taxonomy" id="1259201"/>
    <lineage>
        <taxon>Bacteria</taxon>
        <taxon>Bacillati</taxon>
        <taxon>Actinomycetota</taxon>
        <taxon>Actinomycetes</taxon>
        <taxon>Micrococcales</taxon>
        <taxon>Microbacteriaceae</taxon>
        <taxon>Cryobacterium</taxon>
    </lineage>
</organism>
<dbReference type="EMBL" id="SOHN01000003">
    <property type="protein sequence ID" value="TFD91458.1"/>
    <property type="molecule type" value="Genomic_DNA"/>
</dbReference>
<dbReference type="Proteomes" id="UP000297626">
    <property type="component" value="Unassembled WGS sequence"/>
</dbReference>